<dbReference type="AlphaFoldDB" id="A0A5B7EMU1"/>
<accession>A0A5B7EMU1</accession>
<evidence type="ECO:0000313" key="2">
    <source>
        <dbReference type="Proteomes" id="UP000324222"/>
    </source>
</evidence>
<protein>
    <submittedName>
        <fullName evidence="1">Uncharacterized protein</fullName>
    </submittedName>
</protein>
<evidence type="ECO:0000313" key="1">
    <source>
        <dbReference type="EMBL" id="MPC34735.1"/>
    </source>
</evidence>
<organism evidence="1 2">
    <name type="scientific">Portunus trituberculatus</name>
    <name type="common">Swimming crab</name>
    <name type="synonym">Neptunus trituberculatus</name>
    <dbReference type="NCBI Taxonomy" id="210409"/>
    <lineage>
        <taxon>Eukaryota</taxon>
        <taxon>Metazoa</taxon>
        <taxon>Ecdysozoa</taxon>
        <taxon>Arthropoda</taxon>
        <taxon>Crustacea</taxon>
        <taxon>Multicrustacea</taxon>
        <taxon>Malacostraca</taxon>
        <taxon>Eumalacostraca</taxon>
        <taxon>Eucarida</taxon>
        <taxon>Decapoda</taxon>
        <taxon>Pleocyemata</taxon>
        <taxon>Brachyura</taxon>
        <taxon>Eubrachyura</taxon>
        <taxon>Portunoidea</taxon>
        <taxon>Portunidae</taxon>
        <taxon>Portuninae</taxon>
        <taxon>Portunus</taxon>
    </lineage>
</organism>
<dbReference type="Proteomes" id="UP000324222">
    <property type="component" value="Unassembled WGS sequence"/>
</dbReference>
<dbReference type="EMBL" id="VSRR010003116">
    <property type="protein sequence ID" value="MPC34735.1"/>
    <property type="molecule type" value="Genomic_DNA"/>
</dbReference>
<sequence>MELNWKNNYPIKDENKSCIILSTCRSLPLDHPLPSAAITNKHSNGRPQLCPAWSWCPPRAVSVNKLPEIVNLEPRYLLNPSANLPRLAVTACSHRRHTLHLPPNAPDVTPTTVT</sequence>
<proteinExistence type="predicted"/>
<keyword evidence="2" id="KW-1185">Reference proteome</keyword>
<name>A0A5B7EMU1_PORTR</name>
<reference evidence="1 2" key="1">
    <citation type="submission" date="2019-05" db="EMBL/GenBank/DDBJ databases">
        <title>Another draft genome of Portunus trituberculatus and its Hox gene families provides insights of decapod evolution.</title>
        <authorList>
            <person name="Jeong J.-H."/>
            <person name="Song I."/>
            <person name="Kim S."/>
            <person name="Choi T."/>
            <person name="Kim D."/>
            <person name="Ryu S."/>
            <person name="Kim W."/>
        </authorList>
    </citation>
    <scope>NUCLEOTIDE SEQUENCE [LARGE SCALE GENOMIC DNA]</scope>
    <source>
        <tissue evidence="1">Muscle</tissue>
    </source>
</reference>
<comment type="caution">
    <text evidence="1">The sequence shown here is derived from an EMBL/GenBank/DDBJ whole genome shotgun (WGS) entry which is preliminary data.</text>
</comment>
<gene>
    <name evidence="1" type="ORF">E2C01_028136</name>
</gene>